<feature type="region of interest" description="Disordered" evidence="1">
    <location>
        <begin position="1"/>
        <end position="212"/>
    </location>
</feature>
<proteinExistence type="predicted"/>
<evidence type="ECO:0000313" key="3">
    <source>
        <dbReference type="Proteomes" id="UP000772434"/>
    </source>
</evidence>
<gene>
    <name evidence="2" type="ORF">BDP27DRAFT_1450447</name>
</gene>
<comment type="caution">
    <text evidence="2">The sequence shown here is derived from an EMBL/GenBank/DDBJ whole genome shotgun (WGS) entry which is preliminary data.</text>
</comment>
<protein>
    <submittedName>
        <fullName evidence="2">Uncharacterized protein</fullName>
    </submittedName>
</protein>
<keyword evidence="3" id="KW-1185">Reference proteome</keyword>
<sequence>MAPFRDDSDSDEAPEAFTLSQTKGVAKKRNAALRELEAAEKQKQKTKNRERDRKLKEQASQSVKRRKVDVEEEENDDESGGELDSGVEARMLRAMQQADEEESDVDVESGGENDEEDEDEEEEEESDLDVEGGSENEKDSNDDEEEDAEMEEAFDEVMDDVPSKANRLPDHLFTSTFTSKPTKDPLASSKITQQKKKKIRRKRSGNAPKDIIIGSRTVRTLSHIDGAPKASAAMVPSAKVKKFLDKSLSIKGNKSRTRGWERRPANIGSMRRQGPAAHFVRGS</sequence>
<dbReference type="EMBL" id="JADNRY010000110">
    <property type="protein sequence ID" value="KAF9065025.1"/>
    <property type="molecule type" value="Genomic_DNA"/>
</dbReference>
<reference evidence="2" key="1">
    <citation type="submission" date="2020-11" db="EMBL/GenBank/DDBJ databases">
        <authorList>
            <consortium name="DOE Joint Genome Institute"/>
            <person name="Ahrendt S."/>
            <person name="Riley R."/>
            <person name="Andreopoulos W."/>
            <person name="Labutti K."/>
            <person name="Pangilinan J."/>
            <person name="Ruiz-Duenas F.J."/>
            <person name="Barrasa J.M."/>
            <person name="Sanchez-Garcia M."/>
            <person name="Camarero S."/>
            <person name="Miyauchi S."/>
            <person name="Serrano A."/>
            <person name="Linde D."/>
            <person name="Babiker R."/>
            <person name="Drula E."/>
            <person name="Ayuso-Fernandez I."/>
            <person name="Pacheco R."/>
            <person name="Padilla G."/>
            <person name="Ferreira P."/>
            <person name="Barriuso J."/>
            <person name="Kellner H."/>
            <person name="Castanera R."/>
            <person name="Alfaro M."/>
            <person name="Ramirez L."/>
            <person name="Pisabarro A.G."/>
            <person name="Kuo A."/>
            <person name="Tritt A."/>
            <person name="Lipzen A."/>
            <person name="He G."/>
            <person name="Yan M."/>
            <person name="Ng V."/>
            <person name="Cullen D."/>
            <person name="Martin F."/>
            <person name="Rosso M.-N."/>
            <person name="Henrissat B."/>
            <person name="Hibbett D."/>
            <person name="Martinez A.T."/>
            <person name="Grigoriev I.V."/>
        </authorList>
    </citation>
    <scope>NUCLEOTIDE SEQUENCE</scope>
    <source>
        <strain evidence="2">AH 40177</strain>
    </source>
</reference>
<dbReference type="OrthoDB" id="3253399at2759"/>
<dbReference type="AlphaFoldDB" id="A0A9P5U2U6"/>
<dbReference type="Proteomes" id="UP000772434">
    <property type="component" value="Unassembled WGS sequence"/>
</dbReference>
<accession>A0A9P5U2U6</accession>
<feature type="compositionally biased region" description="Basic and acidic residues" evidence="1">
    <location>
        <begin position="32"/>
        <end position="57"/>
    </location>
</feature>
<organism evidence="2 3">
    <name type="scientific">Rhodocollybia butyracea</name>
    <dbReference type="NCBI Taxonomy" id="206335"/>
    <lineage>
        <taxon>Eukaryota</taxon>
        <taxon>Fungi</taxon>
        <taxon>Dikarya</taxon>
        <taxon>Basidiomycota</taxon>
        <taxon>Agaricomycotina</taxon>
        <taxon>Agaricomycetes</taxon>
        <taxon>Agaricomycetidae</taxon>
        <taxon>Agaricales</taxon>
        <taxon>Marasmiineae</taxon>
        <taxon>Omphalotaceae</taxon>
        <taxon>Rhodocollybia</taxon>
    </lineage>
</organism>
<feature type="compositionally biased region" description="Acidic residues" evidence="1">
    <location>
        <begin position="70"/>
        <end position="81"/>
    </location>
</feature>
<evidence type="ECO:0000256" key="1">
    <source>
        <dbReference type="SAM" id="MobiDB-lite"/>
    </source>
</evidence>
<feature type="region of interest" description="Disordered" evidence="1">
    <location>
        <begin position="252"/>
        <end position="283"/>
    </location>
</feature>
<feature type="compositionally biased region" description="Basic residues" evidence="1">
    <location>
        <begin position="193"/>
        <end position="204"/>
    </location>
</feature>
<name>A0A9P5U2U6_9AGAR</name>
<feature type="compositionally biased region" description="Acidic residues" evidence="1">
    <location>
        <begin position="98"/>
        <end position="159"/>
    </location>
</feature>
<evidence type="ECO:0000313" key="2">
    <source>
        <dbReference type="EMBL" id="KAF9065025.1"/>
    </source>
</evidence>